<organism evidence="6 7">
    <name type="scientific">Absicoccus porci</name>
    <dbReference type="NCBI Taxonomy" id="2486576"/>
    <lineage>
        <taxon>Bacteria</taxon>
        <taxon>Bacillati</taxon>
        <taxon>Bacillota</taxon>
        <taxon>Erysipelotrichia</taxon>
        <taxon>Erysipelotrichales</taxon>
        <taxon>Erysipelotrichaceae</taxon>
        <taxon>Absicoccus</taxon>
    </lineage>
</organism>
<feature type="transmembrane region" description="Helical" evidence="5">
    <location>
        <begin position="381"/>
        <end position="401"/>
    </location>
</feature>
<comment type="caution">
    <text evidence="6">The sequence shown here is derived from an EMBL/GenBank/DDBJ whole genome shotgun (WGS) entry which is preliminary data.</text>
</comment>
<comment type="subcellular location">
    <subcellularLocation>
        <location evidence="1">Membrane</location>
        <topology evidence="1">Multi-pass membrane protein</topology>
    </subcellularLocation>
</comment>
<dbReference type="PANTHER" id="PTHR43424">
    <property type="entry name" value="LOCUS PUTATIVE PROTEIN 1-RELATED"/>
    <property type="match status" value="1"/>
</dbReference>
<protein>
    <submittedName>
        <fullName evidence="6">Flippase</fullName>
    </submittedName>
</protein>
<feature type="transmembrane region" description="Helical" evidence="5">
    <location>
        <begin position="166"/>
        <end position="188"/>
    </location>
</feature>
<feature type="transmembrane region" description="Helical" evidence="5">
    <location>
        <begin position="209"/>
        <end position="228"/>
    </location>
</feature>
<evidence type="ECO:0000256" key="1">
    <source>
        <dbReference type="ARBA" id="ARBA00004141"/>
    </source>
</evidence>
<dbReference type="Pfam" id="PF01943">
    <property type="entry name" value="Polysacc_synt"/>
    <property type="match status" value="1"/>
</dbReference>
<dbReference type="OrthoDB" id="9815702at2"/>
<dbReference type="Proteomes" id="UP000276568">
    <property type="component" value="Unassembled WGS sequence"/>
</dbReference>
<keyword evidence="7" id="KW-1185">Reference proteome</keyword>
<feature type="transmembrane region" description="Helical" evidence="5">
    <location>
        <begin position="413"/>
        <end position="434"/>
    </location>
</feature>
<feature type="transmembrane region" description="Helical" evidence="5">
    <location>
        <begin position="142"/>
        <end position="160"/>
    </location>
</feature>
<feature type="transmembrane region" description="Helical" evidence="5">
    <location>
        <begin position="12"/>
        <end position="30"/>
    </location>
</feature>
<sequence length="478" mass="54064">MSKLKKNLGYQTIYQILNTCIPLITSPYLARVLGAEKQGVFSYTQSIVNYFTLFAMLGVVNYGTRTIADCGKDRGKRSRTFWNIYILQLCCTVISISVYAFYLTQICSQNTYIAFLQIFYLLGSLVDINWLFFGVEKFKITVSRNMVIRICSVILILMLVRKPSDLWIYTVIMSGSTFLSNAILWFFASKEIDLKAIKEISWFEIVSHIKPNLVLFVPLMAMSVYHIMDKTMLGLLSTYKQVGYYYNADKIINIPIGILTGVGTVMLPRMTSLNKEGKLEEARKLFLLSIELIIVVAVAMACGISAISKEFTPFFFGKGYDECIRLIIDLSPVLVIKGLSEIARMQYLIPNHKEKIFIESVFCGAGVNFVVNWFLISRLGALGAVIGTLVAELVSCVWQYIKMNKYISCLTTIFKSMIYVVFGVIMFTIVRVVALCFNGGIVALFFEVLTGIITYAVICLIYWKVTKNKIVGLVIKKK</sequence>
<name>A0A3N0I2B3_9FIRM</name>
<evidence type="ECO:0000256" key="4">
    <source>
        <dbReference type="ARBA" id="ARBA00023136"/>
    </source>
</evidence>
<dbReference type="InterPro" id="IPR052556">
    <property type="entry name" value="PolySynth_Transporter"/>
</dbReference>
<evidence type="ECO:0000313" key="7">
    <source>
        <dbReference type="Proteomes" id="UP000276568"/>
    </source>
</evidence>
<dbReference type="InterPro" id="IPR002797">
    <property type="entry name" value="Polysacc_synth"/>
</dbReference>
<keyword evidence="2 5" id="KW-0812">Transmembrane</keyword>
<dbReference type="EMBL" id="RJQC01000001">
    <property type="protein sequence ID" value="RNM31027.1"/>
    <property type="molecule type" value="Genomic_DNA"/>
</dbReference>
<dbReference type="PANTHER" id="PTHR43424:SF1">
    <property type="entry name" value="LOCUS PUTATIVE PROTEIN 1-RELATED"/>
    <property type="match status" value="1"/>
</dbReference>
<feature type="transmembrane region" description="Helical" evidence="5">
    <location>
        <begin position="50"/>
        <end position="68"/>
    </location>
</feature>
<gene>
    <name evidence="6" type="ORF">EDX97_00175</name>
</gene>
<evidence type="ECO:0000313" key="6">
    <source>
        <dbReference type="EMBL" id="RNM31027.1"/>
    </source>
</evidence>
<keyword evidence="3 5" id="KW-1133">Transmembrane helix</keyword>
<dbReference type="RefSeq" id="WP_128519208.1">
    <property type="nucleotide sequence ID" value="NZ_RJQC01000001.1"/>
</dbReference>
<keyword evidence="4 5" id="KW-0472">Membrane</keyword>
<accession>A0A3N0I2B3</accession>
<feature type="transmembrane region" description="Helical" evidence="5">
    <location>
        <begin position="285"/>
        <end position="306"/>
    </location>
</feature>
<feature type="transmembrane region" description="Helical" evidence="5">
    <location>
        <begin position="80"/>
        <end position="102"/>
    </location>
</feature>
<reference evidence="6 7" key="1">
    <citation type="submission" date="2018-11" db="EMBL/GenBank/DDBJ databases">
        <title>Clostridium sp. nov., a member of the family Erysipelotrichaceae isolated from pig faeces.</title>
        <authorList>
            <person name="Chang Y.-H."/>
        </authorList>
    </citation>
    <scope>NUCLEOTIDE SEQUENCE [LARGE SCALE GENOMIC DNA]</scope>
    <source>
        <strain evidence="6 7">YH-panp20</strain>
    </source>
</reference>
<feature type="transmembrane region" description="Helical" evidence="5">
    <location>
        <begin position="114"/>
        <end position="135"/>
    </location>
</feature>
<dbReference type="AlphaFoldDB" id="A0A3N0I2B3"/>
<evidence type="ECO:0000256" key="3">
    <source>
        <dbReference type="ARBA" id="ARBA00022989"/>
    </source>
</evidence>
<dbReference type="GO" id="GO:0016020">
    <property type="term" value="C:membrane"/>
    <property type="evidence" value="ECO:0007669"/>
    <property type="project" value="UniProtKB-SubCell"/>
</dbReference>
<evidence type="ECO:0000256" key="2">
    <source>
        <dbReference type="ARBA" id="ARBA00022692"/>
    </source>
</evidence>
<feature type="transmembrane region" description="Helical" evidence="5">
    <location>
        <begin position="440"/>
        <end position="463"/>
    </location>
</feature>
<evidence type="ECO:0000256" key="5">
    <source>
        <dbReference type="SAM" id="Phobius"/>
    </source>
</evidence>
<feature type="transmembrane region" description="Helical" evidence="5">
    <location>
        <begin position="251"/>
        <end position="273"/>
    </location>
</feature>
<dbReference type="CDD" id="cd13128">
    <property type="entry name" value="MATE_Wzx_like"/>
    <property type="match status" value="1"/>
</dbReference>
<proteinExistence type="predicted"/>